<dbReference type="Proteomes" id="UP001558474">
    <property type="component" value="Unassembled WGS sequence"/>
</dbReference>
<protein>
    <recommendedName>
        <fullName evidence="3">HNH endonuclease</fullName>
    </recommendedName>
</protein>
<gene>
    <name evidence="1" type="ORF">ABFW12_31670</name>
</gene>
<comment type="caution">
    <text evidence="1">The sequence shown here is derived from an EMBL/GenBank/DDBJ whole genome shotgun (WGS) entry which is preliminary data.</text>
</comment>
<proteinExistence type="predicted"/>
<reference evidence="1 2" key="1">
    <citation type="submission" date="2024-04" db="EMBL/GenBank/DDBJ databases">
        <title>Genomic Markers of Mycobacteria.</title>
        <authorList>
            <person name="Soliman M.S."/>
            <person name="Elkholy A."/>
            <person name="Soliman N.S."/>
            <person name="Abbas A."/>
            <person name="Khayrat S."/>
            <person name="Shawky S."/>
        </authorList>
    </citation>
    <scope>NUCLEOTIDE SEQUENCE [LARGE SCALE GENOMIC DNA]</scope>
    <source>
        <strain evidence="1 2">Egy-CU-AM5</strain>
    </source>
</reference>
<organism evidence="1 2">
    <name type="scientific">Mycolicibacterium porcinum</name>
    <dbReference type="NCBI Taxonomy" id="39693"/>
    <lineage>
        <taxon>Bacteria</taxon>
        <taxon>Bacillati</taxon>
        <taxon>Actinomycetota</taxon>
        <taxon>Actinomycetes</taxon>
        <taxon>Mycobacteriales</taxon>
        <taxon>Mycobacteriaceae</taxon>
        <taxon>Mycolicibacterium</taxon>
    </lineage>
</organism>
<name>A0ABV3VS06_9MYCO</name>
<accession>A0ABV3VS06</accession>
<dbReference type="RefSeq" id="WP_368574501.1">
    <property type="nucleotide sequence ID" value="NZ_JBDLOU010000118.1"/>
</dbReference>
<evidence type="ECO:0000313" key="1">
    <source>
        <dbReference type="EMBL" id="MEX3742809.1"/>
    </source>
</evidence>
<evidence type="ECO:0008006" key="3">
    <source>
        <dbReference type="Google" id="ProtNLM"/>
    </source>
</evidence>
<sequence length="78" mass="8669">MVEGASLDVIVVRELIESVRLVAWAPADHVRLRELVEHVESVGRRCADSDSADEARAHRDVAFRWALTAAAAVGDRYR</sequence>
<evidence type="ECO:0000313" key="2">
    <source>
        <dbReference type="Proteomes" id="UP001558474"/>
    </source>
</evidence>
<keyword evidence="2" id="KW-1185">Reference proteome</keyword>
<dbReference type="EMBL" id="JBDLOU010000118">
    <property type="protein sequence ID" value="MEX3742809.1"/>
    <property type="molecule type" value="Genomic_DNA"/>
</dbReference>